<feature type="binding site" evidence="3">
    <location>
        <position position="124"/>
    </location>
    <ligand>
        <name>Mg(2+)</name>
        <dbReference type="ChEBI" id="CHEBI:18420"/>
        <label>1</label>
    </ligand>
</feature>
<dbReference type="AlphaFoldDB" id="A0A9D2WQI3"/>
<dbReference type="InterPro" id="IPR050792">
    <property type="entry name" value="ADP-ribosylglycohydrolase"/>
</dbReference>
<name>A0A9D2WQI3_9FIRM</name>
<keyword evidence="5" id="KW-1185">Reference proteome</keyword>
<keyword evidence="2 4" id="KW-0378">Hydrolase</keyword>
<dbReference type="PANTHER" id="PTHR16222">
    <property type="entry name" value="ADP-RIBOSYLGLYCOHYDROLASE"/>
    <property type="match status" value="1"/>
</dbReference>
<evidence type="ECO:0000256" key="2">
    <source>
        <dbReference type="ARBA" id="ARBA00022801"/>
    </source>
</evidence>
<accession>A0A9D2WQI3</accession>
<dbReference type="Gene3D" id="1.10.4080.10">
    <property type="entry name" value="ADP-ribosylation/Crystallin J1"/>
    <property type="match status" value="1"/>
</dbReference>
<dbReference type="PANTHER" id="PTHR16222:SF24">
    <property type="entry name" value="ADP-RIBOSYLHYDROLASE ARH3"/>
    <property type="match status" value="1"/>
</dbReference>
<dbReference type="Pfam" id="PF03747">
    <property type="entry name" value="ADP_ribosyl_GH"/>
    <property type="match status" value="1"/>
</dbReference>
<evidence type="ECO:0000256" key="3">
    <source>
        <dbReference type="PIRSR" id="PIRSR605502-1"/>
    </source>
</evidence>
<dbReference type="GO" id="GO:0046872">
    <property type="term" value="F:metal ion binding"/>
    <property type="evidence" value="ECO:0007669"/>
    <property type="project" value="UniProtKB-KW"/>
</dbReference>
<dbReference type="EMBL" id="LSRS01000004">
    <property type="protein sequence ID" value="KAF1084757.1"/>
    <property type="molecule type" value="Genomic_DNA"/>
</dbReference>
<keyword evidence="3" id="KW-0479">Metal-binding</keyword>
<keyword evidence="3" id="KW-0460">Magnesium</keyword>
<feature type="binding site" evidence="3">
    <location>
        <position position="127"/>
    </location>
    <ligand>
        <name>Mg(2+)</name>
        <dbReference type="ChEBI" id="CHEBI:18420"/>
        <label>1</label>
    </ligand>
</feature>
<sequence>MYREPADIYKMSMAIARLTHWDPEAGLTCFLYCLLVREILNGTRDKLQAWNNTKDKFLSHTARQFAGAAESLILIAFNDIEFWHIERLKPSGYTVDSLACALWCFFRSNSFEEAVINAVNLGNDADTIGAITGGLAGVYWGYMGIPERWLTKFSSYQVARLDNVANAFKKVKFVG</sequence>
<organism evidence="4 5">
    <name type="scientific">Sporotomaculum syntrophicum</name>
    <dbReference type="NCBI Taxonomy" id="182264"/>
    <lineage>
        <taxon>Bacteria</taxon>
        <taxon>Bacillati</taxon>
        <taxon>Bacillota</taxon>
        <taxon>Clostridia</taxon>
        <taxon>Eubacteriales</taxon>
        <taxon>Desulfallaceae</taxon>
        <taxon>Sporotomaculum</taxon>
    </lineage>
</organism>
<dbReference type="SUPFAM" id="SSF101478">
    <property type="entry name" value="ADP-ribosylglycohydrolase"/>
    <property type="match status" value="1"/>
</dbReference>
<comment type="similarity">
    <text evidence="1">Belongs to the ADP-ribosylglycohydrolase family.</text>
</comment>
<evidence type="ECO:0000256" key="1">
    <source>
        <dbReference type="ARBA" id="ARBA00010702"/>
    </source>
</evidence>
<feature type="binding site" evidence="3">
    <location>
        <position position="126"/>
    </location>
    <ligand>
        <name>Mg(2+)</name>
        <dbReference type="ChEBI" id="CHEBI:18420"/>
        <label>1</label>
    </ligand>
</feature>
<proteinExistence type="inferred from homology"/>
<dbReference type="InterPro" id="IPR005502">
    <property type="entry name" value="Ribosyl_crysJ1"/>
</dbReference>
<gene>
    <name evidence="4" type="primary">draG_1</name>
    <name evidence="4" type="ORF">SPSYN_01927</name>
</gene>
<protein>
    <submittedName>
        <fullName evidence="4">ADP-ribosyl-(Dinitrogen reductase) glycohydrolase</fullName>
        <ecNumber evidence="4">3.2.2.24</ecNumber>
    </submittedName>
</protein>
<comment type="cofactor">
    <cofactor evidence="3">
        <name>Mg(2+)</name>
        <dbReference type="ChEBI" id="CHEBI:18420"/>
    </cofactor>
    <text evidence="3">Binds 2 magnesium ions per subunit.</text>
</comment>
<evidence type="ECO:0000313" key="4">
    <source>
        <dbReference type="EMBL" id="KAF1084757.1"/>
    </source>
</evidence>
<dbReference type="EC" id="3.2.2.24" evidence="4"/>
<keyword evidence="4" id="KW-0326">Glycosidase</keyword>
<comment type="caution">
    <text evidence="4">The sequence shown here is derived from an EMBL/GenBank/DDBJ whole genome shotgun (WGS) entry which is preliminary data.</text>
</comment>
<dbReference type="InterPro" id="IPR036705">
    <property type="entry name" value="Ribosyl_crysJ1_sf"/>
</dbReference>
<dbReference type="Proteomes" id="UP000798488">
    <property type="component" value="Unassembled WGS sequence"/>
</dbReference>
<dbReference type="GO" id="GO:0047407">
    <property type="term" value="F:ADP-ribosyl-[dinitrogen reductase] hydrolase activity"/>
    <property type="evidence" value="ECO:0007669"/>
    <property type="project" value="UniProtKB-EC"/>
</dbReference>
<evidence type="ECO:0000313" key="5">
    <source>
        <dbReference type="Proteomes" id="UP000798488"/>
    </source>
</evidence>
<reference evidence="4" key="1">
    <citation type="submission" date="2016-02" db="EMBL/GenBank/DDBJ databases">
        <title>Draft Genome Sequence of Sporotomaculum syntrophicum Strain FB, a Syntrophic Benzoate Degrader.</title>
        <authorList>
            <person name="Nobu M.K."/>
            <person name="Narihiro T."/>
            <person name="Qiu Y.-L."/>
            <person name="Ohashi A."/>
            <person name="Liu W.-T."/>
            <person name="Yuji S."/>
        </authorList>
    </citation>
    <scope>NUCLEOTIDE SEQUENCE</scope>
    <source>
        <strain evidence="4">FB</strain>
    </source>
</reference>